<dbReference type="Gene3D" id="1.20.58.390">
    <property type="entry name" value="Neurotransmitter-gated ion-channel transmembrane domain"/>
    <property type="match status" value="2"/>
</dbReference>
<evidence type="ECO:0000313" key="10">
    <source>
        <dbReference type="RefSeq" id="XP_065670294.1"/>
    </source>
</evidence>
<dbReference type="InterPro" id="IPR006201">
    <property type="entry name" value="Neur_channel"/>
</dbReference>
<dbReference type="Pfam" id="PF02931">
    <property type="entry name" value="Neur_chan_LBD"/>
    <property type="match status" value="1"/>
</dbReference>
<dbReference type="InterPro" id="IPR038050">
    <property type="entry name" value="Neuro_actylchol_rec"/>
</dbReference>
<dbReference type="PROSITE" id="PS00236">
    <property type="entry name" value="NEUROTR_ION_CHANNEL"/>
    <property type="match status" value="1"/>
</dbReference>
<comment type="subcellular location">
    <subcellularLocation>
        <location evidence="1">Membrane</location>
        <topology evidence="1">Multi-pass membrane protein</topology>
    </subcellularLocation>
</comment>
<keyword evidence="9" id="KW-1185">Reference proteome</keyword>
<dbReference type="Proteomes" id="UP001652625">
    <property type="component" value="Chromosome 12"/>
</dbReference>
<dbReference type="SUPFAM" id="SSF90112">
    <property type="entry name" value="Neurotransmitter-gated ion-channel transmembrane pore"/>
    <property type="match status" value="1"/>
</dbReference>
<dbReference type="Gene3D" id="2.70.170.10">
    <property type="entry name" value="Neurotransmitter-gated ion-channel ligand-binding domain"/>
    <property type="match status" value="1"/>
</dbReference>
<evidence type="ECO:0000256" key="2">
    <source>
        <dbReference type="ARBA" id="ARBA00022692"/>
    </source>
</evidence>
<evidence type="ECO:0000256" key="5">
    <source>
        <dbReference type="RuleBase" id="RU000687"/>
    </source>
</evidence>
<name>A0ABM4D7K7_HYDVU</name>
<keyword evidence="5" id="KW-0813">Transport</keyword>
<gene>
    <name evidence="10" type="primary">LOC101240830</name>
</gene>
<feature type="compositionally biased region" description="Polar residues" evidence="6">
    <location>
        <begin position="370"/>
        <end position="384"/>
    </location>
</feature>
<evidence type="ECO:0000256" key="6">
    <source>
        <dbReference type="SAM" id="MobiDB-lite"/>
    </source>
</evidence>
<keyword evidence="2 5" id="KW-0812">Transmembrane</keyword>
<proteinExistence type="inferred from homology"/>
<feature type="transmembrane region" description="Helical" evidence="5">
    <location>
        <begin position="438"/>
        <end position="456"/>
    </location>
</feature>
<dbReference type="InterPro" id="IPR018000">
    <property type="entry name" value="Neurotransmitter_ion_chnl_CS"/>
</dbReference>
<evidence type="ECO:0000259" key="7">
    <source>
        <dbReference type="Pfam" id="PF02931"/>
    </source>
</evidence>
<keyword evidence="5" id="KW-0406">Ion transport</keyword>
<dbReference type="CDD" id="cd19051">
    <property type="entry name" value="LGIC_TM_cation"/>
    <property type="match status" value="1"/>
</dbReference>
<reference evidence="10" key="1">
    <citation type="submission" date="2025-08" db="UniProtKB">
        <authorList>
            <consortium name="RefSeq"/>
        </authorList>
    </citation>
    <scope>IDENTIFICATION</scope>
</reference>
<evidence type="ECO:0000256" key="3">
    <source>
        <dbReference type="ARBA" id="ARBA00022989"/>
    </source>
</evidence>
<feature type="region of interest" description="Disordered" evidence="6">
    <location>
        <begin position="370"/>
        <end position="397"/>
    </location>
</feature>
<feature type="transmembrane region" description="Helical" evidence="5">
    <location>
        <begin position="239"/>
        <end position="262"/>
    </location>
</feature>
<evidence type="ECO:0000313" key="9">
    <source>
        <dbReference type="Proteomes" id="UP001652625"/>
    </source>
</evidence>
<feature type="signal peptide" evidence="5">
    <location>
        <begin position="1"/>
        <end position="22"/>
    </location>
</feature>
<dbReference type="InterPro" id="IPR006202">
    <property type="entry name" value="Neur_chan_lig-bd"/>
</dbReference>
<dbReference type="Pfam" id="PF02932">
    <property type="entry name" value="Neur_chan_memb"/>
    <property type="match status" value="1"/>
</dbReference>
<feature type="chain" id="PRO_5045013128" evidence="5">
    <location>
        <begin position="23"/>
        <end position="467"/>
    </location>
</feature>
<dbReference type="PANTHER" id="PTHR18945">
    <property type="entry name" value="NEUROTRANSMITTER GATED ION CHANNEL"/>
    <property type="match status" value="1"/>
</dbReference>
<feature type="domain" description="Neurotransmitter-gated ion-channel transmembrane" evidence="8">
    <location>
        <begin position="245"/>
        <end position="455"/>
    </location>
</feature>
<dbReference type="InterPro" id="IPR036719">
    <property type="entry name" value="Neuro-gated_channel_TM_sf"/>
</dbReference>
<evidence type="ECO:0000256" key="4">
    <source>
        <dbReference type="ARBA" id="ARBA00023136"/>
    </source>
</evidence>
<keyword evidence="5" id="KW-0407">Ion channel</keyword>
<keyword evidence="3 5" id="KW-1133">Transmembrane helix</keyword>
<feature type="transmembrane region" description="Helical" evidence="5">
    <location>
        <begin position="307"/>
        <end position="327"/>
    </location>
</feature>
<dbReference type="PRINTS" id="PR00252">
    <property type="entry name" value="NRIONCHANNEL"/>
</dbReference>
<dbReference type="InterPro" id="IPR006029">
    <property type="entry name" value="Neurotrans-gated_channel_TM"/>
</dbReference>
<feature type="domain" description="Neurotransmitter-gated ion-channel ligand-binding" evidence="7">
    <location>
        <begin position="28"/>
        <end position="237"/>
    </location>
</feature>
<comment type="caution">
    <text evidence="5">Lacks conserved residue(s) required for the propagation of feature annotation.</text>
</comment>
<keyword evidence="4 5" id="KW-0472">Membrane</keyword>
<sequence>MFITRVWIVIVTFVYHFSLCEQSTFSQEQRLFTSLFQNYSVESRPVLQASDPVIIYITTDIVKIDAVNEKTQAMTLKVHVKHEWKNSLLTWDPEEYGGVDKLVVPVSKIWTPFIHLYNHALQVYSEKFQPDESYMVLLDYRGNCTRFFSHFFISSCDIKVNSFPFDEHICLMEFGSWTYDESLLQVIPTHSNAVSEEYVINGEWELLSALITGLRKKYRIQTLYHSSIQIRVHIQRKHLFFVMNLVIPCALIASMIFLVFLLPPKSGERISLGITVLLSMAIFQELSSEKLPTSSENFPLLGVYYTISMFEIGIAMAMNCFILNLYYRNYDMPRWVRSLVLGHLAKIVRVDVPLRYIAEIFVEVDCPSEQNKGRLSTSNMSSEQPNDDPSFRIKSSGNDSFCLSNSKASFKSKKKKLSYVKKDMGEDWRMVARIVDRLMLFLSVVIGVVSAVTIFLQTDRFKKFLYG</sequence>
<organism evidence="9 10">
    <name type="scientific">Hydra vulgaris</name>
    <name type="common">Hydra</name>
    <name type="synonym">Hydra attenuata</name>
    <dbReference type="NCBI Taxonomy" id="6087"/>
    <lineage>
        <taxon>Eukaryota</taxon>
        <taxon>Metazoa</taxon>
        <taxon>Cnidaria</taxon>
        <taxon>Hydrozoa</taxon>
        <taxon>Hydroidolina</taxon>
        <taxon>Anthoathecata</taxon>
        <taxon>Aplanulata</taxon>
        <taxon>Hydridae</taxon>
        <taxon>Hydra</taxon>
    </lineage>
</organism>
<keyword evidence="5" id="KW-0732">Signal</keyword>
<dbReference type="SUPFAM" id="SSF63712">
    <property type="entry name" value="Nicotinic receptor ligand binding domain-like"/>
    <property type="match status" value="1"/>
</dbReference>
<protein>
    <submittedName>
        <fullName evidence="10">Neuronal acetylcholine receptor subunit alpha-3 isoform X2</fullName>
    </submittedName>
</protein>
<evidence type="ECO:0000256" key="1">
    <source>
        <dbReference type="ARBA" id="ARBA00004141"/>
    </source>
</evidence>
<dbReference type="GeneID" id="101240830"/>
<comment type="similarity">
    <text evidence="5">Belongs to the ligand-gated ion channel (TC 1.A.9) family.</text>
</comment>
<keyword evidence="10" id="KW-0675">Receptor</keyword>
<dbReference type="InterPro" id="IPR036734">
    <property type="entry name" value="Neur_chan_lig-bd_sf"/>
</dbReference>
<evidence type="ECO:0000259" key="8">
    <source>
        <dbReference type="Pfam" id="PF02932"/>
    </source>
</evidence>
<dbReference type="RefSeq" id="XP_065670294.1">
    <property type="nucleotide sequence ID" value="XM_065814222.1"/>
</dbReference>
<accession>A0ABM4D7K7</accession>